<feature type="domain" description="N-acetyltransferase" evidence="1">
    <location>
        <begin position="28"/>
        <end position="168"/>
    </location>
</feature>
<sequence length="190" mass="19978">MSKTIFFGTQNTELIEVSIADTEVPDGVSIRLIAFGTDLPIISNLPMEVFVDTVNPAYGMVAEDCSDELTLVATRDGNAIGQISASFEVMGSSQTNLDLWVSGVFVADGERKYGIATALGEAMTRAAENWRRHVAQTQGRNWLGEVGVSGDANPGSGGEAVVNGMEGLAAALSDEAYSDCPVLNTEAPSQ</sequence>
<dbReference type="SUPFAM" id="SSF55729">
    <property type="entry name" value="Acyl-CoA N-acyltransferases (Nat)"/>
    <property type="match status" value="1"/>
</dbReference>
<dbReference type="CDD" id="cd04301">
    <property type="entry name" value="NAT_SF"/>
    <property type="match status" value="1"/>
</dbReference>
<dbReference type="InterPro" id="IPR016181">
    <property type="entry name" value="Acyl_CoA_acyltransferase"/>
</dbReference>
<dbReference type="GO" id="GO:0016747">
    <property type="term" value="F:acyltransferase activity, transferring groups other than amino-acyl groups"/>
    <property type="evidence" value="ECO:0007669"/>
    <property type="project" value="InterPro"/>
</dbReference>
<dbReference type="PROSITE" id="PS51186">
    <property type="entry name" value="GNAT"/>
    <property type="match status" value="1"/>
</dbReference>
<comment type="caution">
    <text evidence="2">The sequence shown here is derived from an EMBL/GenBank/DDBJ whole genome shotgun (WGS) entry which is preliminary data.</text>
</comment>
<proteinExistence type="predicted"/>
<accession>A0A0F9UBB4</accession>
<dbReference type="Gene3D" id="3.40.630.30">
    <property type="match status" value="1"/>
</dbReference>
<organism evidence="2">
    <name type="scientific">marine sediment metagenome</name>
    <dbReference type="NCBI Taxonomy" id="412755"/>
    <lineage>
        <taxon>unclassified sequences</taxon>
        <taxon>metagenomes</taxon>
        <taxon>ecological metagenomes</taxon>
    </lineage>
</organism>
<protein>
    <recommendedName>
        <fullName evidence="1">N-acetyltransferase domain-containing protein</fullName>
    </recommendedName>
</protein>
<dbReference type="AlphaFoldDB" id="A0A0F9UBB4"/>
<name>A0A0F9UBB4_9ZZZZ</name>
<dbReference type="InterPro" id="IPR000182">
    <property type="entry name" value="GNAT_dom"/>
</dbReference>
<reference evidence="2" key="1">
    <citation type="journal article" date="2015" name="Nature">
        <title>Complex archaea that bridge the gap between prokaryotes and eukaryotes.</title>
        <authorList>
            <person name="Spang A."/>
            <person name="Saw J.H."/>
            <person name="Jorgensen S.L."/>
            <person name="Zaremba-Niedzwiedzka K."/>
            <person name="Martijn J."/>
            <person name="Lind A.E."/>
            <person name="van Eijk R."/>
            <person name="Schleper C."/>
            <person name="Guy L."/>
            <person name="Ettema T.J."/>
        </authorList>
    </citation>
    <scope>NUCLEOTIDE SEQUENCE</scope>
</reference>
<dbReference type="EMBL" id="LAZR01000110">
    <property type="protein sequence ID" value="KKN90470.1"/>
    <property type="molecule type" value="Genomic_DNA"/>
</dbReference>
<evidence type="ECO:0000313" key="2">
    <source>
        <dbReference type="EMBL" id="KKN90470.1"/>
    </source>
</evidence>
<evidence type="ECO:0000259" key="1">
    <source>
        <dbReference type="PROSITE" id="PS51186"/>
    </source>
</evidence>
<gene>
    <name evidence="2" type="ORF">LCGC14_0228390</name>
</gene>